<sequence length="439" mass="47979">MKNVLFILIMLCTLFHSCDSLDLDNVGYGDSERLKPSEVKAVLYASPDGCWTTEYAGYKFYFQFKEDGTLIMDSEQMKDPTESAASFMTKGKDTELSIEGGGHFAYLGSALSESKLIISEASNEKILCKGENTGTVLTLTPSTKAAMDANTALKTDFLEKVREYSSLIPGVISYGGNQFVAYYTTYVDYQNFDIRIKIITIEKTSDSDLYGHTKVYTSVLNKEGDDFVLETPVSEFKTMTTGDKCTITGLKVLNGSTTVSGQNATNMSVTSNDNAVATFDNPQIKWACAKESVHGTKGAACEEIWNETASKIEGVTTASLASIEVFASYGDDNMKISRPLVFWIMNAAGYSTLAFPGSTPGGSIMMNEESDRIAFTKMSSTGISGWGSFPSEEIVAINAKFTNLLGFWFDSDGLYVAELQGYIYLLSPTSGMWMKMQNS</sequence>
<protein>
    <submittedName>
        <fullName evidence="1">Uncharacterized protein</fullName>
    </submittedName>
</protein>
<proteinExistence type="predicted"/>
<gene>
    <name evidence="1" type="ORF">GGR21_002802</name>
</gene>
<evidence type="ECO:0000313" key="2">
    <source>
        <dbReference type="Proteomes" id="UP000555103"/>
    </source>
</evidence>
<comment type="caution">
    <text evidence="1">The sequence shown here is derived from an EMBL/GenBank/DDBJ whole genome shotgun (WGS) entry which is preliminary data.</text>
</comment>
<keyword evidence="2" id="KW-1185">Reference proteome</keyword>
<name>A0A840CQC9_9BACT</name>
<organism evidence="1 2">
    <name type="scientific">Dysgonomonas hofstadii</name>
    <dbReference type="NCBI Taxonomy" id="637886"/>
    <lineage>
        <taxon>Bacteria</taxon>
        <taxon>Pseudomonadati</taxon>
        <taxon>Bacteroidota</taxon>
        <taxon>Bacteroidia</taxon>
        <taxon>Bacteroidales</taxon>
        <taxon>Dysgonomonadaceae</taxon>
        <taxon>Dysgonomonas</taxon>
    </lineage>
</organism>
<dbReference type="RefSeq" id="WP_183307770.1">
    <property type="nucleotide sequence ID" value="NZ_JACIEP010000009.1"/>
</dbReference>
<dbReference type="EMBL" id="JACIEP010000009">
    <property type="protein sequence ID" value="MBB4036889.1"/>
    <property type="molecule type" value="Genomic_DNA"/>
</dbReference>
<reference evidence="1 2" key="1">
    <citation type="submission" date="2020-08" db="EMBL/GenBank/DDBJ databases">
        <title>Genomic Encyclopedia of Type Strains, Phase IV (KMG-IV): sequencing the most valuable type-strain genomes for metagenomic binning, comparative biology and taxonomic classification.</title>
        <authorList>
            <person name="Goeker M."/>
        </authorList>
    </citation>
    <scope>NUCLEOTIDE SEQUENCE [LARGE SCALE GENOMIC DNA]</scope>
    <source>
        <strain evidence="1 2">DSM 104969</strain>
    </source>
</reference>
<dbReference type="Proteomes" id="UP000555103">
    <property type="component" value="Unassembled WGS sequence"/>
</dbReference>
<evidence type="ECO:0000313" key="1">
    <source>
        <dbReference type="EMBL" id="MBB4036889.1"/>
    </source>
</evidence>
<dbReference type="AlphaFoldDB" id="A0A840CQC9"/>
<accession>A0A840CQC9</accession>